<evidence type="ECO:0000256" key="19">
    <source>
        <dbReference type="SAM" id="Phobius"/>
    </source>
</evidence>
<keyword evidence="16" id="KW-0411">Iron-sulfur</keyword>
<dbReference type="GO" id="GO:0005737">
    <property type="term" value="C:cytoplasm"/>
    <property type="evidence" value="ECO:0007669"/>
    <property type="project" value="UniProtKB-SubCell"/>
</dbReference>
<dbReference type="Proteomes" id="UP000291832">
    <property type="component" value="Unassembled WGS sequence"/>
</dbReference>
<keyword evidence="8" id="KW-0597">Phosphoprotein</keyword>
<dbReference type="InterPro" id="IPR003594">
    <property type="entry name" value="HATPase_dom"/>
</dbReference>
<dbReference type="PANTHER" id="PTHR24421:SF10">
    <property type="entry name" value="NITRATE_NITRITE SENSOR PROTEIN NARQ"/>
    <property type="match status" value="1"/>
</dbReference>
<dbReference type="InterPro" id="IPR005467">
    <property type="entry name" value="His_kinase_dom"/>
</dbReference>
<feature type="transmembrane region" description="Helical" evidence="19">
    <location>
        <begin position="139"/>
        <end position="158"/>
    </location>
</feature>
<evidence type="ECO:0000256" key="2">
    <source>
        <dbReference type="ARBA" id="ARBA00001966"/>
    </source>
</evidence>
<comment type="caution">
    <text evidence="21">The sequence shown here is derived from an EMBL/GenBank/DDBJ whole genome shotgun (WGS) entry which is preliminary data.</text>
</comment>
<evidence type="ECO:0000256" key="5">
    <source>
        <dbReference type="ARBA" id="ARBA00017322"/>
    </source>
</evidence>
<evidence type="ECO:0000259" key="20">
    <source>
        <dbReference type="PROSITE" id="PS50109"/>
    </source>
</evidence>
<comment type="cofactor">
    <cofactor evidence="2">
        <name>[4Fe-4S] cluster</name>
        <dbReference type="ChEBI" id="CHEBI:49883"/>
    </cofactor>
</comment>
<evidence type="ECO:0000256" key="14">
    <source>
        <dbReference type="ARBA" id="ARBA00023004"/>
    </source>
</evidence>
<keyword evidence="19" id="KW-0472">Membrane</keyword>
<dbReference type="GO" id="GO:0016020">
    <property type="term" value="C:membrane"/>
    <property type="evidence" value="ECO:0007669"/>
    <property type="project" value="InterPro"/>
</dbReference>
<keyword evidence="19" id="KW-0812">Transmembrane</keyword>
<feature type="transmembrane region" description="Helical" evidence="19">
    <location>
        <begin position="52"/>
        <end position="73"/>
    </location>
</feature>
<dbReference type="Pfam" id="PF02518">
    <property type="entry name" value="HATPase_c"/>
    <property type="match status" value="1"/>
</dbReference>
<dbReference type="SUPFAM" id="SSF55874">
    <property type="entry name" value="ATPase domain of HSP90 chaperone/DNA topoisomerase II/histidine kinase"/>
    <property type="match status" value="1"/>
</dbReference>
<evidence type="ECO:0000256" key="15">
    <source>
        <dbReference type="ARBA" id="ARBA00023012"/>
    </source>
</evidence>
<dbReference type="EC" id="2.7.13.3" evidence="4"/>
<dbReference type="Gene3D" id="3.30.565.10">
    <property type="entry name" value="Histidine kinase-like ATPase, C-terminal domain"/>
    <property type="match status" value="1"/>
</dbReference>
<feature type="transmembrane region" description="Helical" evidence="19">
    <location>
        <begin position="239"/>
        <end position="261"/>
    </location>
</feature>
<dbReference type="AlphaFoldDB" id="A0A4Q7TKF7"/>
<protein>
    <recommendedName>
        <fullName evidence="5">Oxygen sensor histidine kinase NreB</fullName>
        <ecNumber evidence="4">2.7.13.3</ecNumber>
    </recommendedName>
    <alternativeName>
        <fullName evidence="18">Nitrogen regulation protein B</fullName>
    </alternativeName>
</protein>
<dbReference type="PRINTS" id="PR00344">
    <property type="entry name" value="BCTRLSENSOR"/>
</dbReference>
<feature type="transmembrane region" description="Helical" evidence="19">
    <location>
        <begin position="273"/>
        <end position="292"/>
    </location>
</feature>
<evidence type="ECO:0000256" key="1">
    <source>
        <dbReference type="ARBA" id="ARBA00000085"/>
    </source>
</evidence>
<gene>
    <name evidence="21" type="ORF">EV139_2834</name>
</gene>
<dbReference type="PROSITE" id="PS50109">
    <property type="entry name" value="HIS_KIN"/>
    <property type="match status" value="1"/>
</dbReference>
<dbReference type="EMBL" id="SHKI01000007">
    <property type="protein sequence ID" value="RZT61085.1"/>
    <property type="molecule type" value="Genomic_DNA"/>
</dbReference>
<dbReference type="GO" id="GO:0046872">
    <property type="term" value="F:metal ion binding"/>
    <property type="evidence" value="ECO:0007669"/>
    <property type="project" value="UniProtKB-KW"/>
</dbReference>
<evidence type="ECO:0000313" key="21">
    <source>
        <dbReference type="EMBL" id="RZT61085.1"/>
    </source>
</evidence>
<evidence type="ECO:0000256" key="8">
    <source>
        <dbReference type="ARBA" id="ARBA00022553"/>
    </source>
</evidence>
<keyword evidence="22" id="KW-1185">Reference proteome</keyword>
<keyword evidence="7" id="KW-0963">Cytoplasm</keyword>
<dbReference type="GO" id="GO:0051539">
    <property type="term" value="F:4 iron, 4 sulfur cluster binding"/>
    <property type="evidence" value="ECO:0007669"/>
    <property type="project" value="UniProtKB-KW"/>
</dbReference>
<dbReference type="InterPro" id="IPR011712">
    <property type="entry name" value="Sig_transdc_His_kin_sub3_dim/P"/>
</dbReference>
<keyword evidence="14" id="KW-0408">Iron</keyword>
<accession>A0A4Q7TKF7</accession>
<evidence type="ECO:0000256" key="11">
    <source>
        <dbReference type="ARBA" id="ARBA00022741"/>
    </source>
</evidence>
<comment type="function">
    <text evidence="17">Member of the two-component regulatory system NreB/NreC involved in the control of dissimilatory nitrate/nitrite reduction in response to oxygen. NreB functions as a direct oxygen sensor histidine kinase which is autophosphorylated, in the absence of oxygen, probably at the conserved histidine residue, and transfers its phosphate group probably to a conserved aspartate residue of NreC. NreB/NreC activates the expression of the nitrate (narGHJI) and nitrite (nir) reductase operons, as well as the putative nitrate transporter gene narT.</text>
</comment>
<dbReference type="GO" id="GO:0005524">
    <property type="term" value="F:ATP binding"/>
    <property type="evidence" value="ECO:0007669"/>
    <property type="project" value="UniProtKB-KW"/>
</dbReference>
<keyword evidence="9" id="KW-0808">Transferase</keyword>
<dbReference type="GO" id="GO:0046983">
    <property type="term" value="F:protein dimerization activity"/>
    <property type="evidence" value="ECO:0007669"/>
    <property type="project" value="InterPro"/>
</dbReference>
<comment type="subcellular location">
    <subcellularLocation>
        <location evidence="3">Cytoplasm</location>
    </subcellularLocation>
</comment>
<evidence type="ECO:0000256" key="10">
    <source>
        <dbReference type="ARBA" id="ARBA00022723"/>
    </source>
</evidence>
<keyword evidence="13" id="KW-0067">ATP-binding</keyword>
<evidence type="ECO:0000313" key="22">
    <source>
        <dbReference type="Proteomes" id="UP000291832"/>
    </source>
</evidence>
<feature type="transmembrane region" description="Helical" evidence="19">
    <location>
        <begin position="79"/>
        <end position="99"/>
    </location>
</feature>
<dbReference type="InterPro" id="IPR036890">
    <property type="entry name" value="HATPase_C_sf"/>
</dbReference>
<keyword evidence="12 21" id="KW-0418">Kinase</keyword>
<proteinExistence type="predicted"/>
<keyword evidence="10" id="KW-0479">Metal-binding</keyword>
<dbReference type="Gene3D" id="1.20.5.1930">
    <property type="match status" value="1"/>
</dbReference>
<dbReference type="PANTHER" id="PTHR24421">
    <property type="entry name" value="NITRATE/NITRITE SENSOR PROTEIN NARX-RELATED"/>
    <property type="match status" value="1"/>
</dbReference>
<dbReference type="Pfam" id="PF07730">
    <property type="entry name" value="HisKA_3"/>
    <property type="match status" value="1"/>
</dbReference>
<dbReference type="SMART" id="SM00387">
    <property type="entry name" value="HATPase_c"/>
    <property type="match status" value="1"/>
</dbReference>
<comment type="catalytic activity">
    <reaction evidence="1">
        <text>ATP + protein L-histidine = ADP + protein N-phospho-L-histidine.</text>
        <dbReference type="EC" id="2.7.13.3"/>
    </reaction>
</comment>
<dbReference type="InterPro" id="IPR050482">
    <property type="entry name" value="Sensor_HK_TwoCompSys"/>
</dbReference>
<evidence type="ECO:0000256" key="17">
    <source>
        <dbReference type="ARBA" id="ARBA00024827"/>
    </source>
</evidence>
<feature type="transmembrane region" description="Helical" evidence="19">
    <location>
        <begin position="170"/>
        <end position="188"/>
    </location>
</feature>
<organism evidence="21 22">
    <name type="scientific">Leucobacter luti</name>
    <dbReference type="NCBI Taxonomy" id="340320"/>
    <lineage>
        <taxon>Bacteria</taxon>
        <taxon>Bacillati</taxon>
        <taxon>Actinomycetota</taxon>
        <taxon>Actinomycetes</taxon>
        <taxon>Micrococcales</taxon>
        <taxon>Microbacteriaceae</taxon>
        <taxon>Leucobacter</taxon>
    </lineage>
</organism>
<keyword evidence="11" id="KW-0547">Nucleotide-binding</keyword>
<evidence type="ECO:0000256" key="6">
    <source>
        <dbReference type="ARBA" id="ARBA00022485"/>
    </source>
</evidence>
<feature type="transmembrane region" description="Helical" evidence="19">
    <location>
        <begin position="106"/>
        <end position="127"/>
    </location>
</feature>
<keyword evidence="15" id="KW-0902">Two-component regulatory system</keyword>
<evidence type="ECO:0000256" key="13">
    <source>
        <dbReference type="ARBA" id="ARBA00022840"/>
    </source>
</evidence>
<feature type="transmembrane region" description="Helical" evidence="19">
    <location>
        <begin position="208"/>
        <end position="227"/>
    </location>
</feature>
<reference evidence="21 22" key="1">
    <citation type="journal article" date="2015" name="Stand. Genomic Sci.">
        <title>Genomic Encyclopedia of Bacterial and Archaeal Type Strains, Phase III: the genomes of soil and plant-associated and newly described type strains.</title>
        <authorList>
            <person name="Whitman W.B."/>
            <person name="Woyke T."/>
            <person name="Klenk H.P."/>
            <person name="Zhou Y."/>
            <person name="Lilburn T.G."/>
            <person name="Beck B.J."/>
            <person name="De Vos P."/>
            <person name="Vandamme P."/>
            <person name="Eisen J.A."/>
            <person name="Garrity G."/>
            <person name="Hugenholtz P."/>
            <person name="Kyrpides N.C."/>
        </authorList>
    </citation>
    <scope>NUCLEOTIDE SEQUENCE [LARGE SCALE GENOMIC DNA]</scope>
    <source>
        <strain evidence="21 22">RF6</strain>
    </source>
</reference>
<evidence type="ECO:0000256" key="9">
    <source>
        <dbReference type="ARBA" id="ARBA00022679"/>
    </source>
</evidence>
<feature type="domain" description="Histidine kinase" evidence="20">
    <location>
        <begin position="541"/>
        <end position="623"/>
    </location>
</feature>
<evidence type="ECO:0000256" key="18">
    <source>
        <dbReference type="ARBA" id="ARBA00030800"/>
    </source>
</evidence>
<dbReference type="CDD" id="cd16917">
    <property type="entry name" value="HATPase_UhpB-NarQ-NarX-like"/>
    <property type="match status" value="1"/>
</dbReference>
<evidence type="ECO:0000256" key="3">
    <source>
        <dbReference type="ARBA" id="ARBA00004496"/>
    </source>
</evidence>
<keyword evidence="19" id="KW-1133">Transmembrane helix</keyword>
<evidence type="ECO:0000256" key="16">
    <source>
        <dbReference type="ARBA" id="ARBA00023014"/>
    </source>
</evidence>
<keyword evidence="6" id="KW-0004">4Fe-4S</keyword>
<evidence type="ECO:0000256" key="7">
    <source>
        <dbReference type="ARBA" id="ARBA00022490"/>
    </source>
</evidence>
<dbReference type="GO" id="GO:0000155">
    <property type="term" value="F:phosphorelay sensor kinase activity"/>
    <property type="evidence" value="ECO:0007669"/>
    <property type="project" value="InterPro"/>
</dbReference>
<evidence type="ECO:0000256" key="4">
    <source>
        <dbReference type="ARBA" id="ARBA00012438"/>
    </source>
</evidence>
<name>A0A4Q7TKF7_9MICO</name>
<evidence type="ECO:0000256" key="12">
    <source>
        <dbReference type="ARBA" id="ARBA00022777"/>
    </source>
</evidence>
<dbReference type="InterPro" id="IPR004358">
    <property type="entry name" value="Sig_transdc_His_kin-like_C"/>
</dbReference>
<sequence length="623" mass="64625">MPDLLPTGAFSSPVCLAERVLVPSGRRSGTTHADAAARARIRSSLHRSFDRALLAVLAAGGLLVTLQVLLLPLDGPMRRALLLFPLTALVYLVSGLLAWRHRPSSLMGALILLAGAAVYLVGAGNIVSADSATAGLSGLSAVVATLPLAVLVHLLLAFPTGRVRSRWARATVWLGYVTALVLQLPEALWGDGGVAASRRPELAESGAAVQAAVGGAVLAATGALLLVRLWRATQVERRVLAPLYGYGVLAIVLILASSRGLPALLGWGRESVGIFQLAVLAVVPVAFALGVLRGGVARTGELEEIGAWLGGAGDERPAIAAVLARALGDPSLEVWFRAGPAGGYVDVHGVVVDAAPGDPRRGVQVVELDGRRIGAIAYDLALLTEPELVRTASRVTAIALDRERLSVELRASRVALQRSRERLVEVADTERRRIAQDLHDGLQVKLVLLGLAAQQLALPRPDGGAEPEVAAAAVELRRGIDDAAAELRDLVHMVMPATLVQRGLSAAAEDLADRMPIPTELLLGISDGELAPAVESTAYFVVAEALNNAVKHSGATEIRVRLARAGDVLRIAISDDGRGGAAPGAGAGLTGLAERVDVLGGSLRIESDSGAGTTIEVELPCAS</sequence>